<dbReference type="InterPro" id="IPR005062">
    <property type="entry name" value="SAC3/GANP/THP3_conserved"/>
</dbReference>
<comment type="caution">
    <text evidence="2">The sequence shown here is derived from an EMBL/GenBank/DDBJ whole genome shotgun (WGS) entry which is preliminary data.</text>
</comment>
<protein>
    <recommendedName>
        <fullName evidence="1">SAC3/GANP/THP3 conserved domain-containing protein</fullName>
    </recommendedName>
</protein>
<dbReference type="GO" id="GO:0070390">
    <property type="term" value="C:transcription export complex 2"/>
    <property type="evidence" value="ECO:0007669"/>
    <property type="project" value="TreeGrafter"/>
</dbReference>
<evidence type="ECO:0000259" key="1">
    <source>
        <dbReference type="Pfam" id="PF03399"/>
    </source>
</evidence>
<feature type="domain" description="SAC3/GANP/THP3 conserved" evidence="1">
    <location>
        <begin position="11"/>
        <end position="263"/>
    </location>
</feature>
<dbReference type="GO" id="GO:0005737">
    <property type="term" value="C:cytoplasm"/>
    <property type="evidence" value="ECO:0007669"/>
    <property type="project" value="TreeGrafter"/>
</dbReference>
<dbReference type="EMBL" id="JNBR01001837">
    <property type="protein sequence ID" value="OQR84741.1"/>
    <property type="molecule type" value="Genomic_DNA"/>
</dbReference>
<dbReference type="STRING" id="1202772.A0A1V9YGA5"/>
<dbReference type="AlphaFoldDB" id="A0A1V9YGA5"/>
<dbReference type="Proteomes" id="UP000243579">
    <property type="component" value="Unassembled WGS sequence"/>
</dbReference>
<dbReference type="GO" id="GO:0006406">
    <property type="term" value="P:mRNA export from nucleus"/>
    <property type="evidence" value="ECO:0007669"/>
    <property type="project" value="TreeGrafter"/>
</dbReference>
<sequence>MSIVGTCAGPCPLAEAKERAKMQELSKYEIAPYVPVKKYRRSAAGSRIRREDVRPVHVLVTTTQYLLTLLPNDLTLPIDLYHFLDNRFRAIRSDLTLQGAESVEVLAPIARFYILAQCVLRHHETPATFAALRKLLEDQLFSVLLLVRDASMEFQRDYLLLHQDAPDFAYQLRHCARRPHSSWSETLQLCTPGSNHIRGPARNVFHRAMHFGRLERQLHEQMQILAKAYTKQDRFPVADLARFLRLPDEASARLLLEGYTIPVVPADGAEPAFFRFNEAPLPEMCDTVAMAAVLAIEFTQIVALTGNQDFASLVLTGWKPTE</sequence>
<reference evidence="2 3" key="1">
    <citation type="journal article" date="2014" name="Genome Biol. Evol.">
        <title>The secreted proteins of Achlya hypogyna and Thraustotheca clavata identify the ancestral oomycete secretome and reveal gene acquisitions by horizontal gene transfer.</title>
        <authorList>
            <person name="Misner I."/>
            <person name="Blouin N."/>
            <person name="Leonard G."/>
            <person name="Richards T.A."/>
            <person name="Lane C.E."/>
        </authorList>
    </citation>
    <scope>NUCLEOTIDE SEQUENCE [LARGE SCALE GENOMIC DNA]</scope>
    <source>
        <strain evidence="2 3">ATCC 48635</strain>
    </source>
</reference>
<dbReference type="Gene3D" id="1.25.40.990">
    <property type="match status" value="1"/>
</dbReference>
<evidence type="ECO:0000313" key="3">
    <source>
        <dbReference type="Proteomes" id="UP000243579"/>
    </source>
</evidence>
<evidence type="ECO:0000313" key="2">
    <source>
        <dbReference type="EMBL" id="OQR84741.1"/>
    </source>
</evidence>
<gene>
    <name evidence="2" type="ORF">ACHHYP_13010</name>
</gene>
<dbReference type="OrthoDB" id="264795at2759"/>
<organism evidence="2 3">
    <name type="scientific">Achlya hypogyna</name>
    <name type="common">Oomycete</name>
    <name type="synonym">Protoachlya hypogyna</name>
    <dbReference type="NCBI Taxonomy" id="1202772"/>
    <lineage>
        <taxon>Eukaryota</taxon>
        <taxon>Sar</taxon>
        <taxon>Stramenopiles</taxon>
        <taxon>Oomycota</taxon>
        <taxon>Saprolegniomycetes</taxon>
        <taxon>Saprolegniales</taxon>
        <taxon>Achlyaceae</taxon>
        <taxon>Achlya</taxon>
    </lineage>
</organism>
<proteinExistence type="predicted"/>
<dbReference type="PANTHER" id="PTHR12436:SF3">
    <property type="entry name" value="GERMINAL-CENTER ASSOCIATED NUCLEAR PROTEIN"/>
    <property type="match status" value="1"/>
</dbReference>
<keyword evidence="3" id="KW-1185">Reference proteome</keyword>
<name>A0A1V9YGA5_ACHHY</name>
<dbReference type="InterPro" id="IPR045107">
    <property type="entry name" value="SAC3/GANP/THP3"/>
</dbReference>
<dbReference type="PANTHER" id="PTHR12436">
    <property type="entry name" value="80 KDA MCM3-ASSOCIATED PROTEIN"/>
    <property type="match status" value="1"/>
</dbReference>
<dbReference type="Pfam" id="PF03399">
    <property type="entry name" value="SAC3_GANP"/>
    <property type="match status" value="1"/>
</dbReference>
<accession>A0A1V9YGA5</accession>